<dbReference type="EMBL" id="LUGG01000013">
    <property type="protein sequence ID" value="OBZ71027.1"/>
    <property type="molecule type" value="Genomic_DNA"/>
</dbReference>
<proteinExistence type="predicted"/>
<sequence>MCAYLPAGERTCPTRSLTKGTYCGQSGIVEDDVLADNMWLKFTPVSEMHCLFGVIRHAKSLLTHEAQAVAGMSGVAAITMGYGDHTESADSKRRYDIALETVTLFD</sequence>
<evidence type="ECO:0000313" key="1">
    <source>
        <dbReference type="EMBL" id="OBZ71027.1"/>
    </source>
</evidence>
<dbReference type="Proteomes" id="UP000092993">
    <property type="component" value="Unassembled WGS sequence"/>
</dbReference>
<name>A0A1C7M3D8_GRIFR</name>
<comment type="caution">
    <text evidence="1">The sequence shown here is derived from an EMBL/GenBank/DDBJ whole genome shotgun (WGS) entry which is preliminary data.</text>
</comment>
<keyword evidence="2" id="KW-1185">Reference proteome</keyword>
<reference evidence="1 2" key="1">
    <citation type="submission" date="2016-03" db="EMBL/GenBank/DDBJ databases">
        <title>Whole genome sequencing of Grifola frondosa 9006-11.</title>
        <authorList>
            <person name="Min B."/>
            <person name="Park H."/>
            <person name="Kim J.-G."/>
            <person name="Cho H."/>
            <person name="Oh Y.-L."/>
            <person name="Kong W.-S."/>
            <person name="Choi I.-G."/>
        </authorList>
    </citation>
    <scope>NUCLEOTIDE SEQUENCE [LARGE SCALE GENOMIC DNA]</scope>
    <source>
        <strain evidence="1 2">9006-11</strain>
    </source>
</reference>
<protein>
    <submittedName>
        <fullName evidence="1">Uncharacterized protein</fullName>
    </submittedName>
</protein>
<dbReference type="AlphaFoldDB" id="A0A1C7M3D8"/>
<organism evidence="1 2">
    <name type="scientific">Grifola frondosa</name>
    <name type="common">Maitake</name>
    <name type="synonym">Polyporus frondosus</name>
    <dbReference type="NCBI Taxonomy" id="5627"/>
    <lineage>
        <taxon>Eukaryota</taxon>
        <taxon>Fungi</taxon>
        <taxon>Dikarya</taxon>
        <taxon>Basidiomycota</taxon>
        <taxon>Agaricomycotina</taxon>
        <taxon>Agaricomycetes</taxon>
        <taxon>Polyporales</taxon>
        <taxon>Grifolaceae</taxon>
        <taxon>Grifola</taxon>
    </lineage>
</organism>
<accession>A0A1C7M3D8</accession>
<evidence type="ECO:0000313" key="2">
    <source>
        <dbReference type="Proteomes" id="UP000092993"/>
    </source>
</evidence>
<gene>
    <name evidence="1" type="ORF">A0H81_09403</name>
</gene>